<dbReference type="PROSITE" id="PS51257">
    <property type="entry name" value="PROKAR_LIPOPROTEIN"/>
    <property type="match status" value="1"/>
</dbReference>
<proteinExistence type="predicted"/>
<dbReference type="Proteomes" id="UP000004947">
    <property type="component" value="Unassembled WGS sequence"/>
</dbReference>
<sequence length="166" mass="18865">MRKYIISLSSLVLFFSCIGGKSVPVEFYTLNLKGESATAVKIASVRSSVKIHQRMNLKNGTRLELREFERWQGTPDRLIETELKNHFALGGNDLYCELNEFVFDLESKEAQVSMNFTLSSEDQTKKFKLKSSHEFTAQDGESLAEAMSLAVEDLFKQLDKKIIEGK</sequence>
<gene>
    <name evidence="1" type="ORF">LNTAR_04041</name>
</gene>
<dbReference type="RefSeq" id="WP_007281246.1">
    <property type="nucleotide sequence ID" value="NZ_ABCK01000042.1"/>
</dbReference>
<dbReference type="EMBL" id="ABCK01000042">
    <property type="protein sequence ID" value="EDM24923.1"/>
    <property type="molecule type" value="Genomic_DNA"/>
</dbReference>
<evidence type="ECO:0008006" key="3">
    <source>
        <dbReference type="Google" id="ProtNLM"/>
    </source>
</evidence>
<organism evidence="1 2">
    <name type="scientific">Lentisphaera araneosa HTCC2155</name>
    <dbReference type="NCBI Taxonomy" id="313628"/>
    <lineage>
        <taxon>Bacteria</taxon>
        <taxon>Pseudomonadati</taxon>
        <taxon>Lentisphaerota</taxon>
        <taxon>Lentisphaeria</taxon>
        <taxon>Lentisphaerales</taxon>
        <taxon>Lentisphaeraceae</taxon>
        <taxon>Lentisphaera</taxon>
    </lineage>
</organism>
<accession>A6DTV4</accession>
<name>A6DTV4_9BACT</name>
<dbReference type="AlphaFoldDB" id="A6DTV4"/>
<evidence type="ECO:0000313" key="1">
    <source>
        <dbReference type="EMBL" id="EDM24923.1"/>
    </source>
</evidence>
<protein>
    <recommendedName>
        <fullName evidence="3">ABC-type transport auxiliary lipoprotein component domain-containing protein</fullName>
    </recommendedName>
</protein>
<reference evidence="1 2" key="1">
    <citation type="journal article" date="2010" name="J. Bacteriol.">
        <title>Genome sequence of Lentisphaera araneosa HTCC2155T, the type species of the order Lentisphaerales in the phylum Lentisphaerae.</title>
        <authorList>
            <person name="Thrash J.C."/>
            <person name="Cho J.C."/>
            <person name="Vergin K.L."/>
            <person name="Morris R.M."/>
            <person name="Giovannoni S.J."/>
        </authorList>
    </citation>
    <scope>NUCLEOTIDE SEQUENCE [LARGE SCALE GENOMIC DNA]</scope>
    <source>
        <strain evidence="1 2">HTCC2155</strain>
    </source>
</reference>
<dbReference type="SUPFAM" id="SSF159594">
    <property type="entry name" value="XCC0632-like"/>
    <property type="match status" value="1"/>
</dbReference>
<dbReference type="STRING" id="313628.LNTAR_04041"/>
<evidence type="ECO:0000313" key="2">
    <source>
        <dbReference type="Proteomes" id="UP000004947"/>
    </source>
</evidence>
<keyword evidence="2" id="KW-1185">Reference proteome</keyword>
<dbReference type="Gene3D" id="3.40.50.10610">
    <property type="entry name" value="ABC-type transport auxiliary lipoprotein component"/>
    <property type="match status" value="1"/>
</dbReference>
<comment type="caution">
    <text evidence="1">The sequence shown here is derived from an EMBL/GenBank/DDBJ whole genome shotgun (WGS) entry which is preliminary data.</text>
</comment>